<dbReference type="SUPFAM" id="SSF52047">
    <property type="entry name" value="RNI-like"/>
    <property type="match status" value="1"/>
</dbReference>
<dbReference type="EMBL" id="CM010636">
    <property type="protein sequence ID" value="RID47550.1"/>
    <property type="molecule type" value="Genomic_DNA"/>
</dbReference>
<evidence type="ECO:0000313" key="1">
    <source>
        <dbReference type="EMBL" id="RID47550.1"/>
    </source>
</evidence>
<evidence type="ECO:0008006" key="3">
    <source>
        <dbReference type="Google" id="ProtNLM"/>
    </source>
</evidence>
<dbReference type="PANTHER" id="PTHR31293">
    <property type="entry name" value="RNI-LIKE SUPERFAMILY PROTEIN"/>
    <property type="match status" value="1"/>
</dbReference>
<proteinExistence type="predicted"/>
<reference evidence="1 2" key="1">
    <citation type="submission" date="2018-06" db="EMBL/GenBank/DDBJ databases">
        <title>WGS assembly of Brassica rapa FPsc.</title>
        <authorList>
            <person name="Bowman J."/>
            <person name="Kohchi T."/>
            <person name="Yamato K."/>
            <person name="Jenkins J."/>
            <person name="Shu S."/>
            <person name="Ishizaki K."/>
            <person name="Yamaoka S."/>
            <person name="Nishihama R."/>
            <person name="Nakamura Y."/>
            <person name="Berger F."/>
            <person name="Adam C."/>
            <person name="Aki S."/>
            <person name="Althoff F."/>
            <person name="Araki T."/>
            <person name="Arteaga-Vazquez M."/>
            <person name="Balasubrmanian S."/>
            <person name="Bauer D."/>
            <person name="Boehm C."/>
            <person name="Briginshaw L."/>
            <person name="Caballero-Perez J."/>
            <person name="Catarino B."/>
            <person name="Chen F."/>
            <person name="Chiyoda S."/>
            <person name="Chovatia M."/>
            <person name="Davies K."/>
            <person name="Delmans M."/>
            <person name="Demura T."/>
            <person name="Dierschke T."/>
            <person name="Dolan L."/>
            <person name="Dorantes-Acosta A."/>
            <person name="Eklund D."/>
            <person name="Florent S."/>
            <person name="Flores-Sandoval E."/>
            <person name="Fujiyama A."/>
            <person name="Fukuzawa H."/>
            <person name="Galik B."/>
            <person name="Grimanelli D."/>
            <person name="Grimwood J."/>
            <person name="Grossniklaus U."/>
            <person name="Hamada T."/>
            <person name="Haseloff J."/>
            <person name="Hetherington A."/>
            <person name="Higo A."/>
            <person name="Hirakawa Y."/>
            <person name="Hundley H."/>
            <person name="Ikeda Y."/>
            <person name="Inoue K."/>
            <person name="Inoue S."/>
            <person name="Ishida S."/>
            <person name="Jia Q."/>
            <person name="Kakita M."/>
            <person name="Kanazawa T."/>
            <person name="Kawai Y."/>
            <person name="Kawashima T."/>
            <person name="Kennedy M."/>
            <person name="Kinose K."/>
            <person name="Kinoshita T."/>
            <person name="Kohara Y."/>
            <person name="Koide E."/>
            <person name="Komatsu K."/>
            <person name="Kopischke S."/>
            <person name="Kubo M."/>
            <person name="Kyozuka J."/>
            <person name="Lagercrantz U."/>
            <person name="Lin S."/>
            <person name="Lindquist E."/>
            <person name="Lipzen A."/>
            <person name="Lu C."/>
            <person name="Luna E."/>
            <person name="Martienssen R."/>
            <person name="Minamino N."/>
            <person name="Mizutani M."/>
            <person name="Mizutani M."/>
            <person name="Mochizuki N."/>
            <person name="Monte I."/>
            <person name="Mosher R."/>
            <person name="Nagasaki H."/>
            <person name="Nakagami H."/>
            <person name="Naramoto S."/>
            <person name="Nishitani K."/>
            <person name="Ohtani M."/>
            <person name="Okamoto T."/>
            <person name="Okumura M."/>
            <person name="Phillips J."/>
            <person name="Pollak B."/>
            <person name="Reinders A."/>
            <person name="Roevekamp M."/>
            <person name="Sano R."/>
            <person name="Sawa S."/>
            <person name="Schmid M."/>
            <person name="Shirakawa M."/>
            <person name="Solano R."/>
            <person name="Spunde A."/>
            <person name="Suetsugu N."/>
            <person name="Sugano S."/>
            <person name="Sugiyama A."/>
            <person name="Sun R."/>
            <person name="Suzuki Y."/>
            <person name="Takenaka M."/>
            <person name="Takezawa D."/>
            <person name="Tomogane H."/>
            <person name="Tsuzuki M."/>
            <person name="Ueda T."/>
            <person name="Umeda M."/>
            <person name="Ward J."/>
            <person name="Watanabe Y."/>
            <person name="Yazaki K."/>
            <person name="Yokoyama R."/>
            <person name="Yoshitake Y."/>
            <person name="Yotsui I."/>
            <person name="Zachgo S."/>
            <person name="Schmutz J."/>
        </authorList>
    </citation>
    <scope>NUCLEOTIDE SEQUENCE [LARGE SCALE GENOMIC DNA]</scope>
    <source>
        <strain evidence="2">cv. B-3</strain>
    </source>
</reference>
<sequence length="189" mass="21309">MPDPYSISSQTIKKLTIYYDCEYGSDFMSFDGPSLVSLDCSDYALYVYPLVNLESLVEAKLVDLCYSKRIKRPDISGLLVGISNVQTLHLSVGSVDNLVSLSFGSNHKRCWKLLPYLLKQSPKVETIVIKGRDGDTCDDTIASEGTAKEFEHLKSLLGATKCNEKVRVEFHENVWWMWMMTLLLKPVGI</sequence>
<dbReference type="InterPro" id="IPR055294">
    <property type="entry name" value="FBL60-like"/>
</dbReference>
<accession>A0A397Y9A9</accession>
<name>A0A397Y9A9_BRACM</name>
<gene>
    <name evidence="1" type="ORF">BRARA_I04136</name>
</gene>
<dbReference type="Proteomes" id="UP000264353">
    <property type="component" value="Chromosome A9"/>
</dbReference>
<organism evidence="1 2">
    <name type="scientific">Brassica campestris</name>
    <name type="common">Field mustard</name>
    <dbReference type="NCBI Taxonomy" id="3711"/>
    <lineage>
        <taxon>Eukaryota</taxon>
        <taxon>Viridiplantae</taxon>
        <taxon>Streptophyta</taxon>
        <taxon>Embryophyta</taxon>
        <taxon>Tracheophyta</taxon>
        <taxon>Spermatophyta</taxon>
        <taxon>Magnoliopsida</taxon>
        <taxon>eudicotyledons</taxon>
        <taxon>Gunneridae</taxon>
        <taxon>Pentapetalae</taxon>
        <taxon>rosids</taxon>
        <taxon>malvids</taxon>
        <taxon>Brassicales</taxon>
        <taxon>Brassicaceae</taxon>
        <taxon>Brassiceae</taxon>
        <taxon>Brassica</taxon>
    </lineage>
</organism>
<protein>
    <recommendedName>
        <fullName evidence="3">FBD domain-containing protein</fullName>
    </recommendedName>
</protein>
<evidence type="ECO:0000313" key="2">
    <source>
        <dbReference type="Proteomes" id="UP000264353"/>
    </source>
</evidence>
<dbReference type="PANTHER" id="PTHR31293:SF22">
    <property type="entry name" value="BNAC06G06520D PROTEIN"/>
    <property type="match status" value="1"/>
</dbReference>
<dbReference type="AlphaFoldDB" id="A0A397Y9A9"/>